<dbReference type="EMBL" id="JARKIF010000007">
    <property type="protein sequence ID" value="KAJ7634668.1"/>
    <property type="molecule type" value="Genomic_DNA"/>
</dbReference>
<feature type="region of interest" description="Disordered" evidence="1">
    <location>
        <begin position="114"/>
        <end position="147"/>
    </location>
</feature>
<proteinExistence type="predicted"/>
<comment type="caution">
    <text evidence="2">The sequence shown here is derived from an EMBL/GenBank/DDBJ whole genome shotgun (WGS) entry which is preliminary data.</text>
</comment>
<organism evidence="2 3">
    <name type="scientific">Roridomyces roridus</name>
    <dbReference type="NCBI Taxonomy" id="1738132"/>
    <lineage>
        <taxon>Eukaryota</taxon>
        <taxon>Fungi</taxon>
        <taxon>Dikarya</taxon>
        <taxon>Basidiomycota</taxon>
        <taxon>Agaricomycotina</taxon>
        <taxon>Agaricomycetes</taxon>
        <taxon>Agaricomycetidae</taxon>
        <taxon>Agaricales</taxon>
        <taxon>Marasmiineae</taxon>
        <taxon>Mycenaceae</taxon>
        <taxon>Roridomyces</taxon>
    </lineage>
</organism>
<evidence type="ECO:0000313" key="2">
    <source>
        <dbReference type="EMBL" id="KAJ7634668.1"/>
    </source>
</evidence>
<evidence type="ECO:0000313" key="3">
    <source>
        <dbReference type="Proteomes" id="UP001221142"/>
    </source>
</evidence>
<keyword evidence="3" id="KW-1185">Reference proteome</keyword>
<feature type="compositionally biased region" description="Acidic residues" evidence="1">
    <location>
        <begin position="181"/>
        <end position="194"/>
    </location>
</feature>
<evidence type="ECO:0000256" key="1">
    <source>
        <dbReference type="SAM" id="MobiDB-lite"/>
    </source>
</evidence>
<feature type="region of interest" description="Disordered" evidence="1">
    <location>
        <begin position="63"/>
        <end position="82"/>
    </location>
</feature>
<sequence length="234" mass="26016">MIRDLSKIFRLSIFRLADSFIVATPARPGPQRSSCLQVRLPRARPLPTPPVPLRIVPRRRASSGAFVDEAPQPPKTKKPRGRFYIVNPSESPISPSSPPFPPLALNVIPATPLPPPTPGVMSESWDPAALDSSGEKEKRHRRLARSVSSVPDHVLAELRGMTTPLPHEAPSIYKEPGKDESEPDDLGEEEEEEYSWVVTTATRVARPTESLRWVEELGGDRWIVDRYSSVLRAL</sequence>
<dbReference type="Proteomes" id="UP001221142">
    <property type="component" value="Unassembled WGS sequence"/>
</dbReference>
<feature type="region of interest" description="Disordered" evidence="1">
    <location>
        <begin position="161"/>
        <end position="195"/>
    </location>
</feature>
<dbReference type="AlphaFoldDB" id="A0AAD7BZ33"/>
<accession>A0AAD7BZ33</accession>
<reference evidence="2" key="1">
    <citation type="submission" date="2023-03" db="EMBL/GenBank/DDBJ databases">
        <title>Massive genome expansion in bonnet fungi (Mycena s.s.) driven by repeated elements and novel gene families across ecological guilds.</title>
        <authorList>
            <consortium name="Lawrence Berkeley National Laboratory"/>
            <person name="Harder C.B."/>
            <person name="Miyauchi S."/>
            <person name="Viragh M."/>
            <person name="Kuo A."/>
            <person name="Thoen E."/>
            <person name="Andreopoulos B."/>
            <person name="Lu D."/>
            <person name="Skrede I."/>
            <person name="Drula E."/>
            <person name="Henrissat B."/>
            <person name="Morin E."/>
            <person name="Kohler A."/>
            <person name="Barry K."/>
            <person name="LaButti K."/>
            <person name="Morin E."/>
            <person name="Salamov A."/>
            <person name="Lipzen A."/>
            <person name="Mereny Z."/>
            <person name="Hegedus B."/>
            <person name="Baldrian P."/>
            <person name="Stursova M."/>
            <person name="Weitz H."/>
            <person name="Taylor A."/>
            <person name="Grigoriev I.V."/>
            <person name="Nagy L.G."/>
            <person name="Martin F."/>
            <person name="Kauserud H."/>
        </authorList>
    </citation>
    <scope>NUCLEOTIDE SEQUENCE</scope>
    <source>
        <strain evidence="2">9284</strain>
    </source>
</reference>
<name>A0AAD7BZ33_9AGAR</name>
<gene>
    <name evidence="2" type="ORF">FB45DRAFT_909507</name>
</gene>
<protein>
    <submittedName>
        <fullName evidence="2">Uncharacterized protein</fullName>
    </submittedName>
</protein>